<evidence type="ECO:0000313" key="2">
    <source>
        <dbReference type="Proteomes" id="UP000270094"/>
    </source>
</evidence>
<evidence type="ECO:0000313" key="1">
    <source>
        <dbReference type="EMBL" id="VDM81726.1"/>
    </source>
</evidence>
<accession>A0A3P7JEF6</accession>
<proteinExistence type="predicted"/>
<organism evidence="1 2">
    <name type="scientific">Strongylus vulgaris</name>
    <name type="common">Blood worm</name>
    <dbReference type="NCBI Taxonomy" id="40348"/>
    <lineage>
        <taxon>Eukaryota</taxon>
        <taxon>Metazoa</taxon>
        <taxon>Ecdysozoa</taxon>
        <taxon>Nematoda</taxon>
        <taxon>Chromadorea</taxon>
        <taxon>Rhabditida</taxon>
        <taxon>Rhabditina</taxon>
        <taxon>Rhabditomorpha</taxon>
        <taxon>Strongyloidea</taxon>
        <taxon>Strongylidae</taxon>
        <taxon>Strongylus</taxon>
    </lineage>
</organism>
<dbReference type="Gene3D" id="2.130.10.10">
    <property type="entry name" value="YVTN repeat-like/Quinoprotein amine dehydrogenase"/>
    <property type="match status" value="1"/>
</dbReference>
<dbReference type="AlphaFoldDB" id="A0A3P7JEF6"/>
<dbReference type="SUPFAM" id="SSF50978">
    <property type="entry name" value="WD40 repeat-like"/>
    <property type="match status" value="1"/>
</dbReference>
<sequence>MFTTQKLRTRRRQTCGQAFTASVHRCVNSVFSQYEKKGAERVKNLNLKHKKDPRLVVSAGNDGFVRVFNADTGEVQGAVQLQHQNDKVRGVAWSEVRPDLLAVQYYQHPTEFLSIEGGSEVSIEQL</sequence>
<dbReference type="InterPro" id="IPR015943">
    <property type="entry name" value="WD40/YVTN_repeat-like_dom_sf"/>
</dbReference>
<dbReference type="EMBL" id="UYYB01114242">
    <property type="protein sequence ID" value="VDM81726.1"/>
    <property type="molecule type" value="Genomic_DNA"/>
</dbReference>
<protein>
    <submittedName>
        <fullName evidence="1">Uncharacterized protein</fullName>
    </submittedName>
</protein>
<reference evidence="1 2" key="1">
    <citation type="submission" date="2018-11" db="EMBL/GenBank/DDBJ databases">
        <authorList>
            <consortium name="Pathogen Informatics"/>
        </authorList>
    </citation>
    <scope>NUCLEOTIDE SEQUENCE [LARGE SCALE GENOMIC DNA]</scope>
</reference>
<keyword evidence="2" id="KW-1185">Reference proteome</keyword>
<name>A0A3P7JEF6_STRVU</name>
<dbReference type="OrthoDB" id="542917at2759"/>
<dbReference type="InterPro" id="IPR036322">
    <property type="entry name" value="WD40_repeat_dom_sf"/>
</dbReference>
<dbReference type="Proteomes" id="UP000270094">
    <property type="component" value="Unassembled WGS sequence"/>
</dbReference>
<gene>
    <name evidence="1" type="ORF">SVUK_LOCUS16724</name>
</gene>